<dbReference type="Gene3D" id="1.25.40.20">
    <property type="entry name" value="Ankyrin repeat-containing domain"/>
    <property type="match status" value="2"/>
</dbReference>
<dbReference type="InterPro" id="IPR002110">
    <property type="entry name" value="Ankyrin_rpt"/>
</dbReference>
<dbReference type="InterPro" id="IPR052050">
    <property type="entry name" value="SecEffector_AnkRepeat"/>
</dbReference>
<evidence type="ECO:0000313" key="5">
    <source>
        <dbReference type="Proteomes" id="UP001253637"/>
    </source>
</evidence>
<dbReference type="Pfam" id="PF12937">
    <property type="entry name" value="F-box-like"/>
    <property type="match status" value="1"/>
</dbReference>
<dbReference type="InterPro" id="IPR036770">
    <property type="entry name" value="Ankyrin_rpt-contain_sf"/>
</dbReference>
<protein>
    <submittedName>
        <fullName evidence="4">F-box domain containing protein</fullName>
    </submittedName>
</protein>
<dbReference type="PANTHER" id="PTHR46586:SF3">
    <property type="entry name" value="ANKYRIN REPEAT-CONTAINING PROTEIN"/>
    <property type="match status" value="1"/>
</dbReference>
<dbReference type="PROSITE" id="PS50181">
    <property type="entry name" value="FBOX"/>
    <property type="match status" value="1"/>
</dbReference>
<accession>A0A811BML1</accession>
<evidence type="ECO:0000259" key="3">
    <source>
        <dbReference type="PROSITE" id="PS50181"/>
    </source>
</evidence>
<keyword evidence="2" id="KW-0472">Membrane</keyword>
<dbReference type="InterPro" id="IPR036047">
    <property type="entry name" value="F-box-like_dom_sf"/>
</dbReference>
<evidence type="ECO:0000256" key="2">
    <source>
        <dbReference type="SAM" id="Phobius"/>
    </source>
</evidence>
<dbReference type="SUPFAM" id="SSF48403">
    <property type="entry name" value="Ankyrin repeat"/>
    <property type="match status" value="1"/>
</dbReference>
<organism evidence="4 5">
    <name type="scientific">Pandoravirus japonicus</name>
    <dbReference type="NCBI Taxonomy" id="2823154"/>
    <lineage>
        <taxon>Viruses</taxon>
        <taxon>Pandoravirus</taxon>
    </lineage>
</organism>
<dbReference type="Gene3D" id="1.20.1280.50">
    <property type="match status" value="1"/>
</dbReference>
<name>A0A811BML1_9VIRU</name>
<proteinExistence type="predicted"/>
<feature type="domain" description="F-box" evidence="3">
    <location>
        <begin position="1"/>
        <end position="49"/>
    </location>
</feature>
<feature type="region of interest" description="Disordered" evidence="1">
    <location>
        <begin position="291"/>
        <end position="312"/>
    </location>
</feature>
<keyword evidence="2" id="KW-0812">Transmembrane</keyword>
<dbReference type="Proteomes" id="UP001253637">
    <property type="component" value="Segment"/>
</dbReference>
<evidence type="ECO:0000313" key="4">
    <source>
        <dbReference type="EMBL" id="BCU03038.1"/>
    </source>
</evidence>
<dbReference type="Pfam" id="PF12796">
    <property type="entry name" value="Ank_2"/>
    <property type="match status" value="1"/>
</dbReference>
<reference evidence="4" key="1">
    <citation type="submission" date="2021-04" db="EMBL/GenBank/DDBJ databases">
        <title>Draft Genome Sequence of Pandoravirus japonicus, Isolated from the Sabaishi River of Niigata, Japan.</title>
        <authorList>
            <person name="Hosokawa N."/>
            <person name="Takahashi H."/>
            <person name="Aoki K."/>
            <person name="Takemura M."/>
        </authorList>
    </citation>
    <scope>NUCLEOTIDE SEQUENCE</scope>
</reference>
<dbReference type="PANTHER" id="PTHR46586">
    <property type="entry name" value="ANKYRIN REPEAT-CONTAINING PROTEIN"/>
    <property type="match status" value="1"/>
</dbReference>
<dbReference type="SUPFAM" id="SSF81383">
    <property type="entry name" value="F-box domain"/>
    <property type="match status" value="1"/>
</dbReference>
<keyword evidence="2" id="KW-1133">Transmembrane helix</keyword>
<dbReference type="EMBL" id="LC625835">
    <property type="protein sequence ID" value="BCU03038.1"/>
    <property type="molecule type" value="Genomic_DNA"/>
</dbReference>
<evidence type="ECO:0000256" key="1">
    <source>
        <dbReference type="SAM" id="MobiDB-lite"/>
    </source>
</evidence>
<sequence>MCTIGDLPDEVLVDVFDRLDCADLYAGAGAVSVRWKGIAADVMTRAEPVCARRARAADPAHIDYVGPYITSIIGDAAADWRLYAHDPQCRYRGHACLCAARNDRIAVLDVLCRMLGHPWVPAVCVEAASRGRLGILAYAATHKHPYDQGACEAAAAAAKQRVVLDWLWESHPPTRASADRAAESGDIALLRLLQTRRCPRGESTMAAAARGGHVDVVQWLMRRRCPWDATAILAAARAGSADVLRLLLAQYDGRVVATHAIQAAVAGGDVACVDLLWAHCLGGDDIADPSAGQTKAPAGAGRGRAKVRAGHDEYTRDRLGETDSTGDVVALYGPRWVVLAARHGDIAMLDRLCSRGCTPTPKAMAAAAAGANMSALIYLRRRGCPWDAQATAAAAAHGRLDVLDYLFRHGCPWDATTCTAAAGGGHLECLAYAHCRGCPWDREVYVAALGHGHVHILTYAHQQDCPRDRTVCRAATAAAAAAGPSSDAVRFVRQEVCRHHAGRCDLKPKVGRRRAGPASPVPFFPSLLFSSLHFFLGFYFFFEQPSFAPMCSPWHF</sequence>
<feature type="transmembrane region" description="Helical" evidence="2">
    <location>
        <begin position="523"/>
        <end position="542"/>
    </location>
</feature>
<dbReference type="InterPro" id="IPR001810">
    <property type="entry name" value="F-box_dom"/>
</dbReference>